<gene>
    <name evidence="6" type="ORF">llap_20479</name>
</gene>
<dbReference type="PANTHER" id="PTHR11385:SF14">
    <property type="entry name" value="AFAMIN"/>
    <property type="match status" value="1"/>
</dbReference>
<dbReference type="OrthoDB" id="9875082at2759"/>
<keyword evidence="3" id="KW-0677">Repeat</keyword>
<reference evidence="7" key="2">
    <citation type="submission" date="2017-12" db="EMBL/GenBank/DDBJ databases">
        <title>Genome sequence of the Bar-tailed Godwit (Limosa lapponica baueri).</title>
        <authorList>
            <person name="Lima N.C.B."/>
            <person name="Parody-Merino A.M."/>
            <person name="Battley P.F."/>
            <person name="Fidler A.E."/>
            <person name="Prosdocimi F."/>
        </authorList>
    </citation>
    <scope>NUCLEOTIDE SEQUENCE [LARGE SCALE GENOMIC DNA]</scope>
</reference>
<keyword evidence="2" id="KW-0964">Secreted</keyword>
<reference evidence="7" key="1">
    <citation type="submission" date="2017-11" db="EMBL/GenBank/DDBJ databases">
        <authorList>
            <person name="Lima N.C."/>
            <person name="Parody-Merino A.M."/>
            <person name="Battley P.F."/>
            <person name="Fidler A.E."/>
            <person name="Prosdocimi F."/>
        </authorList>
    </citation>
    <scope>NUCLEOTIDE SEQUENCE [LARGE SCALE GENOMIC DNA]</scope>
</reference>
<comment type="subcellular location">
    <subcellularLocation>
        <location evidence="1">Secreted</location>
    </subcellularLocation>
</comment>
<dbReference type="PROSITE" id="PS51438">
    <property type="entry name" value="ALBUMIN_2"/>
    <property type="match status" value="1"/>
</dbReference>
<dbReference type="InterPro" id="IPR020857">
    <property type="entry name" value="Serum_albumin_CS"/>
</dbReference>
<accession>A0A2I0T5Y5</accession>
<dbReference type="PANTHER" id="PTHR11385">
    <property type="entry name" value="SERUM ALBUMIN-RELATED"/>
    <property type="match status" value="1"/>
</dbReference>
<evidence type="ECO:0000256" key="1">
    <source>
        <dbReference type="ARBA" id="ARBA00004613"/>
    </source>
</evidence>
<proteinExistence type="predicted"/>
<dbReference type="EMBL" id="KZ517741">
    <property type="protein sequence ID" value="PKU29217.1"/>
    <property type="molecule type" value="Genomic_DNA"/>
</dbReference>
<dbReference type="PRINTS" id="PR00802">
    <property type="entry name" value="SERUMALBUMIN"/>
</dbReference>
<dbReference type="InterPro" id="IPR000264">
    <property type="entry name" value="ALB/AFP/VDB"/>
</dbReference>
<dbReference type="Gene3D" id="1.10.246.10">
    <property type="match status" value="1"/>
</dbReference>
<dbReference type="Pfam" id="PF00273">
    <property type="entry name" value="Serum_albumin"/>
    <property type="match status" value="1"/>
</dbReference>
<dbReference type="InterPro" id="IPR020858">
    <property type="entry name" value="Serum_albumin-like"/>
</dbReference>
<dbReference type="Proteomes" id="UP000233556">
    <property type="component" value="Unassembled WGS sequence"/>
</dbReference>
<evidence type="ECO:0000259" key="5">
    <source>
        <dbReference type="PROSITE" id="PS51438"/>
    </source>
</evidence>
<evidence type="ECO:0000256" key="2">
    <source>
        <dbReference type="ARBA" id="ARBA00022525"/>
    </source>
</evidence>
<sequence>MRSVSCSSSFSKREKQEIAIKERAKKVNMKQQYSCGILKKFGERTFKAKFVYEYSRRHPEFSTQLILRVTKGYETLLDKCCKTDNPAECYGNAQEELNKHIKETQDVVKTNCDILTTHGEADFLKASLSHISPIEVGKAMTLDF</sequence>
<evidence type="ECO:0000256" key="3">
    <source>
        <dbReference type="ARBA" id="ARBA00022737"/>
    </source>
</evidence>
<dbReference type="SUPFAM" id="SSF48552">
    <property type="entry name" value="Serum albumin-like"/>
    <property type="match status" value="1"/>
</dbReference>
<keyword evidence="4" id="KW-1015">Disulfide bond</keyword>
<dbReference type="GO" id="GO:0005737">
    <property type="term" value="C:cytoplasm"/>
    <property type="evidence" value="ECO:0007669"/>
    <property type="project" value="TreeGrafter"/>
</dbReference>
<organism evidence="6 7">
    <name type="scientific">Limosa lapponica baueri</name>
    <dbReference type="NCBI Taxonomy" id="1758121"/>
    <lineage>
        <taxon>Eukaryota</taxon>
        <taxon>Metazoa</taxon>
        <taxon>Chordata</taxon>
        <taxon>Craniata</taxon>
        <taxon>Vertebrata</taxon>
        <taxon>Euteleostomi</taxon>
        <taxon>Archelosauria</taxon>
        <taxon>Archosauria</taxon>
        <taxon>Dinosauria</taxon>
        <taxon>Saurischia</taxon>
        <taxon>Theropoda</taxon>
        <taxon>Coelurosauria</taxon>
        <taxon>Aves</taxon>
        <taxon>Neognathae</taxon>
        <taxon>Neoaves</taxon>
        <taxon>Charadriiformes</taxon>
        <taxon>Scolopacidae</taxon>
        <taxon>Limosa</taxon>
    </lineage>
</organism>
<dbReference type="AlphaFoldDB" id="A0A2I0T5Y5"/>
<dbReference type="PROSITE" id="PS00212">
    <property type="entry name" value="ALBUMIN_1"/>
    <property type="match status" value="1"/>
</dbReference>
<keyword evidence="7" id="KW-1185">Reference proteome</keyword>
<evidence type="ECO:0000313" key="7">
    <source>
        <dbReference type="Proteomes" id="UP000233556"/>
    </source>
</evidence>
<protein>
    <submittedName>
        <fullName evidence="6">Serum albumin</fullName>
    </submittedName>
</protein>
<name>A0A2I0T5Y5_LIMLA</name>
<evidence type="ECO:0000256" key="4">
    <source>
        <dbReference type="ARBA" id="ARBA00023157"/>
    </source>
</evidence>
<dbReference type="InterPro" id="IPR014760">
    <property type="entry name" value="Serum_albumin_N"/>
</dbReference>
<evidence type="ECO:0000313" key="6">
    <source>
        <dbReference type="EMBL" id="PKU29217.1"/>
    </source>
</evidence>
<dbReference type="GO" id="GO:0072562">
    <property type="term" value="C:blood microparticle"/>
    <property type="evidence" value="ECO:0007669"/>
    <property type="project" value="TreeGrafter"/>
</dbReference>
<dbReference type="GO" id="GO:0036094">
    <property type="term" value="F:small molecule binding"/>
    <property type="evidence" value="ECO:0007669"/>
    <property type="project" value="TreeGrafter"/>
</dbReference>
<feature type="domain" description="Albumin" evidence="5">
    <location>
        <begin position="1"/>
        <end position="99"/>
    </location>
</feature>